<dbReference type="PROSITE" id="PS51780">
    <property type="entry name" value="GW"/>
    <property type="match status" value="1"/>
</dbReference>
<dbReference type="Gene3D" id="2.30.30.170">
    <property type="match status" value="1"/>
</dbReference>
<evidence type="ECO:0000259" key="2">
    <source>
        <dbReference type="PROSITE" id="PS51780"/>
    </source>
</evidence>
<evidence type="ECO:0000313" key="4">
    <source>
        <dbReference type="Proteomes" id="UP000389283"/>
    </source>
</evidence>
<reference evidence="3 4" key="1">
    <citation type="submission" date="2019-07" db="EMBL/GenBank/DDBJ databases">
        <authorList>
            <consortium name="GenomeTrakr: Next Generation Sequencing Network for Food Pathogen Tracability"/>
        </authorList>
    </citation>
    <scope>NUCLEOTIDE SEQUENCE [LARGE SCALE GENOMIC DNA]</scope>
    <source>
        <strain evidence="3 4">FDA00014370</strain>
    </source>
</reference>
<feature type="domain" description="GW" evidence="2">
    <location>
        <begin position="20"/>
        <end position="81"/>
    </location>
</feature>
<dbReference type="AlphaFoldDB" id="A0A6Z4X8V6"/>
<dbReference type="Proteomes" id="UP000389283">
    <property type="component" value="Unassembled WGS sequence"/>
</dbReference>
<organism evidence="3 4">
    <name type="scientific">Listeria monocytogenes</name>
    <dbReference type="NCBI Taxonomy" id="1639"/>
    <lineage>
        <taxon>Bacteria</taxon>
        <taxon>Bacillati</taxon>
        <taxon>Bacillota</taxon>
        <taxon>Bacilli</taxon>
        <taxon>Bacillales</taxon>
        <taxon>Listeriaceae</taxon>
        <taxon>Listeria</taxon>
    </lineage>
</organism>
<protein>
    <submittedName>
        <fullName evidence="3">GW domain-containing glycosaminoglycan-binding protein</fullName>
    </submittedName>
</protein>
<accession>A0A6Z4X8V6</accession>
<keyword evidence="1" id="KW-0732">Signal</keyword>
<comment type="caution">
    <text evidence="3">The sequence shown here is derived from an EMBL/GenBank/DDBJ whole genome shotgun (WGS) entry which is preliminary data.</text>
</comment>
<dbReference type="EMBL" id="AAIAJJ010000038">
    <property type="protein sequence ID" value="ECC1558283.1"/>
    <property type="molecule type" value="Genomic_DNA"/>
</dbReference>
<evidence type="ECO:0000256" key="1">
    <source>
        <dbReference type="ARBA" id="ARBA00022729"/>
    </source>
</evidence>
<dbReference type="NCBIfam" id="NF033202">
    <property type="entry name" value="GW_glycos_SH3"/>
    <property type="match status" value="1"/>
</dbReference>
<dbReference type="SUPFAM" id="SSF82057">
    <property type="entry name" value="Prokaryotic SH3-related domain"/>
    <property type="match status" value="1"/>
</dbReference>
<proteinExistence type="predicted"/>
<sequence length="81" mass="9151">GKTIGWVDSKALNTFYTPSMEKTITGTRYVLPSKQTVHYYGLPVEDSAIDRGPLSKFNGQALTLQREATIEGQLWYRVKDL</sequence>
<evidence type="ECO:0000313" key="3">
    <source>
        <dbReference type="EMBL" id="ECC1558283.1"/>
    </source>
</evidence>
<gene>
    <name evidence="3" type="ORF">FNX40_15975</name>
</gene>
<feature type="non-terminal residue" evidence="3">
    <location>
        <position position="1"/>
    </location>
</feature>
<dbReference type="InterPro" id="IPR025987">
    <property type="entry name" value="GW_dom"/>
</dbReference>
<feature type="non-terminal residue" evidence="3">
    <location>
        <position position="81"/>
    </location>
</feature>
<dbReference type="Pfam" id="PF13457">
    <property type="entry name" value="GW"/>
    <property type="match status" value="2"/>
</dbReference>
<name>A0A6Z4X8V6_LISMN</name>
<dbReference type="InterPro" id="IPR038200">
    <property type="entry name" value="GW_dom_sf"/>
</dbReference>
<dbReference type="RefSeq" id="WP_208205386.1">
    <property type="nucleotide sequence ID" value="NZ_JAFDMR010000027.1"/>
</dbReference>